<sequence>MSRNQTRIGRSMEPKYVKRRQRGVAVLLASIVLIAGALGYIGFRLLGGGNTLDYEGAGNGVTQLIEIPEGSSMSELAPDLVEKNVVKTAEAFTSAASSNPQASQIEPGFYRLEEEMSAKSAVSALLDKDNKVDLLDVKGGSTLSDVNVVGGDVRYGIYSMISQVSCGDGGCVSKEDLERVAAAVDPAKLGAPEWALDAIRARGEDPKRLEGLIAPGQYVINPNMSAEEILTDLITRSTKRYNDTNIVDRAKAINLSPYQLLSAASLIEREAPAGEFNKVARVILNRLAEPMRLEFDSTVNYGLPDVELATTDEARAEVTPWNTYAKEGLPDTPIASPSEEAILAMENPAEGNWKFFVTVDQQGTTVFTDNYDDHLARVDDAINSGILNSQRGNPAQGAAGGTPLDEQDPAAGEAPAPAAENPAP</sequence>
<dbReference type="HAMAP" id="MF_02065">
    <property type="entry name" value="MltG"/>
    <property type="match status" value="1"/>
</dbReference>
<evidence type="ECO:0000256" key="6">
    <source>
        <dbReference type="ARBA" id="ARBA00023316"/>
    </source>
</evidence>
<keyword evidence="5 7" id="KW-0456">Lyase</keyword>
<dbReference type="GO" id="GO:0008932">
    <property type="term" value="F:lytic endotransglycosylase activity"/>
    <property type="evidence" value="ECO:0007669"/>
    <property type="project" value="UniProtKB-UniRule"/>
</dbReference>
<dbReference type="Gene3D" id="3.30.1490.480">
    <property type="entry name" value="Endolytic murein transglycosylase"/>
    <property type="match status" value="1"/>
</dbReference>
<dbReference type="Pfam" id="PF02618">
    <property type="entry name" value="YceG"/>
    <property type="match status" value="1"/>
</dbReference>
<keyword evidence="6 7" id="KW-0961">Cell wall biogenesis/degradation</keyword>
<dbReference type="PANTHER" id="PTHR30518:SF2">
    <property type="entry name" value="ENDOLYTIC MUREIN TRANSGLYCOSYLASE"/>
    <property type="match status" value="1"/>
</dbReference>
<dbReference type="EC" id="4.2.2.29" evidence="7"/>
<dbReference type="GO" id="GO:0071555">
    <property type="term" value="P:cell wall organization"/>
    <property type="evidence" value="ECO:0007669"/>
    <property type="project" value="UniProtKB-KW"/>
</dbReference>
<dbReference type="AlphaFoldDB" id="A0AB73B5A7"/>
<accession>A0AB73B5A7</accession>
<comment type="function">
    <text evidence="7">Functions as a peptidoglycan terminase that cleaves nascent peptidoglycan strands endolytically to terminate their elongation.</text>
</comment>
<feature type="site" description="Important for catalytic activity" evidence="7">
    <location>
        <position position="270"/>
    </location>
</feature>
<name>A0AB73B5A7_CORFL</name>
<feature type="compositionally biased region" description="Low complexity" evidence="8">
    <location>
        <begin position="409"/>
        <end position="424"/>
    </location>
</feature>
<evidence type="ECO:0000313" key="10">
    <source>
        <dbReference type="Proteomes" id="UP000315353"/>
    </source>
</evidence>
<comment type="catalytic activity">
    <reaction evidence="7">
        <text>a peptidoglycan chain = a peptidoglycan chain with N-acetyl-1,6-anhydromuramyl-[peptide] at the reducing end + a peptidoglycan chain with N-acetylglucosamine at the non-reducing end.</text>
        <dbReference type="EC" id="4.2.2.29"/>
    </reaction>
</comment>
<keyword evidence="2 7" id="KW-0812">Transmembrane</keyword>
<reference evidence="9 10" key="1">
    <citation type="submission" date="2019-06" db="EMBL/GenBank/DDBJ databases">
        <title>Whole genome shotgun sequence of Corynebacterium flavescens NBRC 14136.</title>
        <authorList>
            <person name="Hosoyama A."/>
            <person name="Uohara A."/>
            <person name="Ohji S."/>
            <person name="Ichikawa N."/>
        </authorList>
    </citation>
    <scope>NUCLEOTIDE SEQUENCE [LARGE SCALE GENOMIC DNA]</scope>
    <source>
        <strain evidence="9 10">NBRC 14136</strain>
    </source>
</reference>
<dbReference type="GO" id="GO:0009252">
    <property type="term" value="P:peptidoglycan biosynthetic process"/>
    <property type="evidence" value="ECO:0007669"/>
    <property type="project" value="UniProtKB-UniRule"/>
</dbReference>
<evidence type="ECO:0000256" key="8">
    <source>
        <dbReference type="SAM" id="MobiDB-lite"/>
    </source>
</evidence>
<comment type="similarity">
    <text evidence="7">Belongs to the transglycosylase MltG family.</text>
</comment>
<evidence type="ECO:0000256" key="3">
    <source>
        <dbReference type="ARBA" id="ARBA00022989"/>
    </source>
</evidence>
<keyword evidence="3 7" id="KW-1133">Transmembrane helix</keyword>
<dbReference type="EMBL" id="BJNB01000002">
    <property type="protein sequence ID" value="GEB96756.1"/>
    <property type="molecule type" value="Genomic_DNA"/>
</dbReference>
<dbReference type="PANTHER" id="PTHR30518">
    <property type="entry name" value="ENDOLYTIC MUREIN TRANSGLYCOSYLASE"/>
    <property type="match status" value="1"/>
</dbReference>
<organism evidence="9 10">
    <name type="scientific">Corynebacterium flavescens</name>
    <dbReference type="NCBI Taxonomy" id="28028"/>
    <lineage>
        <taxon>Bacteria</taxon>
        <taxon>Bacillati</taxon>
        <taxon>Actinomycetota</taxon>
        <taxon>Actinomycetes</taxon>
        <taxon>Mycobacteriales</taxon>
        <taxon>Corynebacteriaceae</taxon>
        <taxon>Corynebacterium</taxon>
    </lineage>
</organism>
<dbReference type="InterPro" id="IPR003770">
    <property type="entry name" value="MLTG-like"/>
</dbReference>
<feature type="region of interest" description="Disordered" evidence="8">
    <location>
        <begin position="385"/>
        <end position="424"/>
    </location>
</feature>
<protein>
    <recommendedName>
        <fullName evidence="7">Endolytic murein transglycosylase</fullName>
        <ecNumber evidence="7">4.2.2.29</ecNumber>
    </recommendedName>
    <alternativeName>
        <fullName evidence="7">Peptidoglycan lytic transglycosylase</fullName>
    </alternativeName>
    <alternativeName>
        <fullName evidence="7">Peptidoglycan polymerization terminase</fullName>
    </alternativeName>
</protein>
<dbReference type="GO" id="GO:0005886">
    <property type="term" value="C:plasma membrane"/>
    <property type="evidence" value="ECO:0007669"/>
    <property type="project" value="UniProtKB-UniRule"/>
</dbReference>
<keyword evidence="1 7" id="KW-1003">Cell membrane</keyword>
<evidence type="ECO:0000256" key="5">
    <source>
        <dbReference type="ARBA" id="ARBA00023239"/>
    </source>
</evidence>
<keyword evidence="4 7" id="KW-0472">Membrane</keyword>
<evidence type="ECO:0000256" key="2">
    <source>
        <dbReference type="ARBA" id="ARBA00022692"/>
    </source>
</evidence>
<evidence type="ECO:0000313" key="9">
    <source>
        <dbReference type="EMBL" id="GEB96756.1"/>
    </source>
</evidence>
<gene>
    <name evidence="7" type="primary">mltG</name>
    <name evidence="9" type="ORF">CFL01nite_02510</name>
</gene>
<comment type="caution">
    <text evidence="9">The sequence shown here is derived from an EMBL/GenBank/DDBJ whole genome shotgun (WGS) entry which is preliminary data.</text>
</comment>
<dbReference type="Proteomes" id="UP000315353">
    <property type="component" value="Unassembled WGS sequence"/>
</dbReference>
<evidence type="ECO:0000256" key="7">
    <source>
        <dbReference type="HAMAP-Rule" id="MF_02065"/>
    </source>
</evidence>
<proteinExistence type="inferred from homology"/>
<evidence type="ECO:0000256" key="1">
    <source>
        <dbReference type="ARBA" id="ARBA00022475"/>
    </source>
</evidence>
<evidence type="ECO:0000256" key="4">
    <source>
        <dbReference type="ARBA" id="ARBA00023136"/>
    </source>
</evidence>